<name>A0A5Q4YWP9_9BURK</name>
<reference evidence="1 2" key="1">
    <citation type="submission" date="2019-08" db="EMBL/GenBank/DDBJ databases">
        <authorList>
            <person name="Herpell B J."/>
        </authorList>
    </citation>
    <scope>NUCLEOTIDE SEQUENCE [LARGE SCALE GENOMIC DNA]</scope>
    <source>
        <strain evidence="2">Msb3</strain>
        <plasmid evidence="1 2">pI</plasmid>
    </source>
</reference>
<dbReference type="AlphaFoldDB" id="A0A5Q4YWP9"/>
<dbReference type="KEGG" id="pdio:PDMSB3_0126.2"/>
<accession>A0A5Q4YWP9</accession>
<keyword evidence="1" id="KW-0614">Plasmid</keyword>
<evidence type="ECO:0000313" key="2">
    <source>
        <dbReference type="Proteomes" id="UP000325811"/>
    </source>
</evidence>
<proteinExistence type="predicted"/>
<gene>
    <name evidence="1" type="ORF">PDMSB3_0126</name>
</gene>
<evidence type="ECO:0000313" key="1">
    <source>
        <dbReference type="EMBL" id="VVD30962.1"/>
    </source>
</evidence>
<dbReference type="Proteomes" id="UP000325811">
    <property type="component" value="Plasmid pI"/>
</dbReference>
<geneLocation type="plasmid" evidence="1 2">
    <name>pI</name>
</geneLocation>
<dbReference type="EMBL" id="LR699555">
    <property type="protein sequence ID" value="VVD30962.1"/>
    <property type="molecule type" value="Genomic_DNA"/>
</dbReference>
<protein>
    <submittedName>
        <fullName evidence="1">Uncharacterized protein</fullName>
    </submittedName>
</protein>
<keyword evidence="2" id="KW-1185">Reference proteome</keyword>
<sequence length="181" mass="19643">MFAPNRPADIDPVPTVKPYAPTESPFVARLVPKVPPPSAAFSENAVVKFSVSADVKSPLVYMASKTYGDAMSIAFSPAYFATEAAAPMANDIVAEFVDPPGVLLQQFWIPSYPLRQLSDTPEKMPFSLEAYVWPSPAISSPNAPRIKESLLFGGFVNDDVSNRPLLQFVCCAVCCACVWHL</sequence>
<organism evidence="1 2">
    <name type="scientific">Paraburkholderia dioscoreae</name>
    <dbReference type="NCBI Taxonomy" id="2604047"/>
    <lineage>
        <taxon>Bacteria</taxon>
        <taxon>Pseudomonadati</taxon>
        <taxon>Pseudomonadota</taxon>
        <taxon>Betaproteobacteria</taxon>
        <taxon>Burkholderiales</taxon>
        <taxon>Burkholderiaceae</taxon>
        <taxon>Paraburkholderia</taxon>
    </lineage>
</organism>